<evidence type="ECO:0000256" key="1">
    <source>
        <dbReference type="SAM" id="MobiDB-lite"/>
    </source>
</evidence>
<comment type="caution">
    <text evidence="2">The sequence shown here is derived from an EMBL/GenBank/DDBJ whole genome shotgun (WGS) entry which is preliminary data.</text>
</comment>
<proteinExistence type="predicted"/>
<accession>A0A5N5SRZ8</accession>
<feature type="region of interest" description="Disordered" evidence="1">
    <location>
        <begin position="48"/>
        <end position="104"/>
    </location>
</feature>
<protein>
    <submittedName>
        <fullName evidence="2">Uncharacterized protein</fullName>
    </submittedName>
</protein>
<name>A0A5N5SRZ8_9CRUS</name>
<gene>
    <name evidence="2" type="ORF">Anas_02571</name>
</gene>
<feature type="region of interest" description="Disordered" evidence="1">
    <location>
        <begin position="161"/>
        <end position="219"/>
    </location>
</feature>
<evidence type="ECO:0000313" key="2">
    <source>
        <dbReference type="EMBL" id="KAB7496752.1"/>
    </source>
</evidence>
<feature type="compositionally biased region" description="Polar residues" evidence="1">
    <location>
        <begin position="80"/>
        <end position="104"/>
    </location>
</feature>
<dbReference type="EMBL" id="SEYY01021065">
    <property type="protein sequence ID" value="KAB7496752.1"/>
    <property type="molecule type" value="Genomic_DNA"/>
</dbReference>
<sequence length="219" mass="24332">MCEEVMAYPPPDAVYETKVSPLNRGGNHNSYSINSFAVNDRCDDYNINGSVGSSTPHHHQDSDSLSGSDELVVDVDGEDNNTNNSESTRFMTSSPLITSSPLVTSPLSMTRFPTSFDYHHQTRTWHPHVYSPSPKAPTPHSIADILGWNCGRLDEPLNLTTKPVESVTDHSLDKDVRNNKRKRDPTAESSEHDSSAEGIVPCRPKEEEGADNLYWKTDF</sequence>
<reference evidence="2 3" key="1">
    <citation type="journal article" date="2019" name="PLoS Biol.">
        <title>Sex chromosomes control vertical transmission of feminizing Wolbachia symbionts in an isopod.</title>
        <authorList>
            <person name="Becking T."/>
            <person name="Chebbi M.A."/>
            <person name="Giraud I."/>
            <person name="Moumen B."/>
            <person name="Laverre T."/>
            <person name="Caubet Y."/>
            <person name="Peccoud J."/>
            <person name="Gilbert C."/>
            <person name="Cordaux R."/>
        </authorList>
    </citation>
    <scope>NUCLEOTIDE SEQUENCE [LARGE SCALE GENOMIC DNA]</scope>
    <source>
        <strain evidence="2">ANa2</strain>
        <tissue evidence="2">Whole body excluding digestive tract and cuticle</tissue>
    </source>
</reference>
<keyword evidence="3" id="KW-1185">Reference proteome</keyword>
<dbReference type="OrthoDB" id="6382519at2759"/>
<feature type="compositionally biased region" description="Basic and acidic residues" evidence="1">
    <location>
        <begin position="167"/>
        <end position="195"/>
    </location>
</feature>
<evidence type="ECO:0000313" key="3">
    <source>
        <dbReference type="Proteomes" id="UP000326759"/>
    </source>
</evidence>
<dbReference type="Proteomes" id="UP000326759">
    <property type="component" value="Unassembled WGS sequence"/>
</dbReference>
<dbReference type="AlphaFoldDB" id="A0A5N5SRZ8"/>
<organism evidence="2 3">
    <name type="scientific">Armadillidium nasatum</name>
    <dbReference type="NCBI Taxonomy" id="96803"/>
    <lineage>
        <taxon>Eukaryota</taxon>
        <taxon>Metazoa</taxon>
        <taxon>Ecdysozoa</taxon>
        <taxon>Arthropoda</taxon>
        <taxon>Crustacea</taxon>
        <taxon>Multicrustacea</taxon>
        <taxon>Malacostraca</taxon>
        <taxon>Eumalacostraca</taxon>
        <taxon>Peracarida</taxon>
        <taxon>Isopoda</taxon>
        <taxon>Oniscidea</taxon>
        <taxon>Crinocheta</taxon>
        <taxon>Armadillidiidae</taxon>
        <taxon>Armadillidium</taxon>
    </lineage>
</organism>